<feature type="compositionally biased region" description="Basic residues" evidence="1">
    <location>
        <begin position="369"/>
        <end position="381"/>
    </location>
</feature>
<dbReference type="OrthoDB" id="6363232at2759"/>
<feature type="compositionally biased region" description="Basic and acidic residues" evidence="1">
    <location>
        <begin position="93"/>
        <end position="105"/>
    </location>
</feature>
<dbReference type="KEGG" id="fas:105263356"/>
<accession>A0A9R1SVD6</accession>
<reference evidence="4 5" key="1">
    <citation type="submission" date="2025-04" db="UniProtKB">
        <authorList>
            <consortium name="RefSeq"/>
        </authorList>
    </citation>
    <scope>IDENTIFICATION</scope>
    <source>
        <strain evidence="4 5">USDA-PBARC FA_bdor</strain>
        <tissue evidence="4 5">Whole organism</tissue>
    </source>
</reference>
<sequence length="990" mass="111651">MQTSKKLVLVYLAVMSALAMGSEAPRALRDLRDPTNYGPVRLLTILTNELTAEPSKKPPRLMGGHLEGTPPPREEDEAQWDDGLTLSSAGNGKENKKPHVDDDEKKTLAQQVKEGKYGLIQNEINPTRSKRPGVISYLSNPEVPKDTAKNLGGLDEEEIWLAENHVLVLRGGNFPDQATEGPSGDLRGWSPIDDFQAPKRQVKIPSSPKVPPPFPIQLTEGGPVTVIGGNDTEKPQWFDGLIPANETFLTSSWNTTEDNQPDRKTNSGPSLGGIVGPFFPALPPGAVFLPPPGNQSDYDEDDQSIYYPPPYSFKYTPDNSTAVPPGPLVPGIILPPPPDFFSQLDDNKATKSPIMKYLKRPSTAAKPQPHFHRKSNPKPHKFTASSIPSSTKEPRPFTMKPLNKLKLKNTTTVETASKKVLPLAEVTTSPNRLNTVEISEVNTVRPIVTNQVIESSTEEQTERPRWTGTSLKSPPIVAYYASSPSPIDEPVDITAKTTKPRKILQSVPSSASYYFYEEASDDVSGTTPTPVYFQETSPSVEGYSPESQTKKPYFIDVVPSQSPDEYNVEVIEPVIKTSAPEYQYTVAVPRAQPPRMLSDDPIIYKTVTDNSHVNLHSFFTTPTPERLHPQPKSKPVYQYSFEAADYAQRGRQKKIYKPIQEIHSQKEVFNEWQDEIQNSQQYNDYDGEVIPEQRLQPERSHYRTRAPNYPTTIRPNVVDTTENPQHAYYTKQEERLLDDVTREYFTNFGRKITKHKLVPTTPIYGKESEAEFQTEEPNYPTINSFSTNSFDERQKSYDTPRVKVHYGDQTERPFSLEGDTRVNYRRPLPTLNPDAEFLPGYGPTEERGREGIERFRESKPIREYIPVKAYRGQTREPSGPTHFVPLEENRERQRIFPQRPISLDGDTAVNYRVPRPPINPDAEFIDPGTSGQSREEKLNCYFAYRLPGDGGHFYFLTPHAISQGQEDDAFDYSRPRGTRRAKQRRGPRNV</sequence>
<name>A0A9R1SVD6_9HYME</name>
<dbReference type="RefSeq" id="XP_011297840.1">
    <property type="nucleotide sequence ID" value="XM_011299538.1"/>
</dbReference>
<proteinExistence type="predicted"/>
<dbReference type="Proteomes" id="UP000694866">
    <property type="component" value="Unplaced"/>
</dbReference>
<feature type="compositionally biased region" description="Basic residues" evidence="1">
    <location>
        <begin position="976"/>
        <end position="990"/>
    </location>
</feature>
<dbReference type="GeneID" id="105263356"/>
<feature type="region of interest" description="Disordered" evidence="1">
    <location>
        <begin position="51"/>
        <end position="105"/>
    </location>
</feature>
<feature type="region of interest" description="Disordered" evidence="1">
    <location>
        <begin position="966"/>
        <end position="990"/>
    </location>
</feature>
<feature type="chain" id="PRO_5044701509" evidence="2">
    <location>
        <begin position="22"/>
        <end position="990"/>
    </location>
</feature>
<evidence type="ECO:0000256" key="2">
    <source>
        <dbReference type="SAM" id="SignalP"/>
    </source>
</evidence>
<evidence type="ECO:0000256" key="1">
    <source>
        <dbReference type="SAM" id="MobiDB-lite"/>
    </source>
</evidence>
<keyword evidence="2" id="KW-0732">Signal</keyword>
<gene>
    <name evidence="4 5" type="primary">LOC105263356</name>
</gene>
<feature type="region of interest" description="Disordered" evidence="1">
    <location>
        <begin position="361"/>
        <end position="398"/>
    </location>
</feature>
<keyword evidence="3" id="KW-1185">Reference proteome</keyword>
<feature type="signal peptide" evidence="2">
    <location>
        <begin position="1"/>
        <end position="21"/>
    </location>
</feature>
<evidence type="ECO:0000313" key="5">
    <source>
        <dbReference type="RefSeq" id="XP_011297840.1"/>
    </source>
</evidence>
<protein>
    <submittedName>
        <fullName evidence="4 5">Uncharacterized protein</fullName>
    </submittedName>
</protein>
<feature type="region of interest" description="Disordered" evidence="1">
    <location>
        <begin position="825"/>
        <end position="849"/>
    </location>
</feature>
<accession>A0A9R1SVE0</accession>
<evidence type="ECO:0000313" key="4">
    <source>
        <dbReference type="RefSeq" id="XP_011297831.1"/>
    </source>
</evidence>
<feature type="region of interest" description="Disordered" evidence="1">
    <location>
        <begin position="252"/>
        <end position="276"/>
    </location>
</feature>
<dbReference type="AlphaFoldDB" id="A0A9R1SVD6"/>
<evidence type="ECO:0000313" key="3">
    <source>
        <dbReference type="Proteomes" id="UP000694866"/>
    </source>
</evidence>
<dbReference type="RefSeq" id="XP_011297831.1">
    <property type="nucleotide sequence ID" value="XM_011299529.1"/>
</dbReference>
<organism evidence="3 4">
    <name type="scientific">Fopius arisanus</name>
    <dbReference type="NCBI Taxonomy" id="64838"/>
    <lineage>
        <taxon>Eukaryota</taxon>
        <taxon>Metazoa</taxon>
        <taxon>Ecdysozoa</taxon>
        <taxon>Arthropoda</taxon>
        <taxon>Hexapoda</taxon>
        <taxon>Insecta</taxon>
        <taxon>Pterygota</taxon>
        <taxon>Neoptera</taxon>
        <taxon>Endopterygota</taxon>
        <taxon>Hymenoptera</taxon>
        <taxon>Apocrita</taxon>
        <taxon>Ichneumonoidea</taxon>
        <taxon>Braconidae</taxon>
        <taxon>Opiinae</taxon>
        <taxon>Fopius</taxon>
    </lineage>
</organism>